<feature type="domain" description="RNase H type-1" evidence="1">
    <location>
        <begin position="1"/>
        <end position="46"/>
    </location>
</feature>
<dbReference type="EMBL" id="GL762541">
    <property type="protein sequence ID" value="EFZ21232.1"/>
    <property type="molecule type" value="Genomic_DNA"/>
</dbReference>
<dbReference type="AlphaFoldDB" id="E9IDX0"/>
<dbReference type="InterPro" id="IPR002156">
    <property type="entry name" value="RNaseH_domain"/>
</dbReference>
<dbReference type="GO" id="GO:0004523">
    <property type="term" value="F:RNA-DNA hybrid ribonuclease activity"/>
    <property type="evidence" value="ECO:0007669"/>
    <property type="project" value="InterPro"/>
</dbReference>
<gene>
    <name evidence="2" type="ORF">SINV_06007</name>
</gene>
<protein>
    <recommendedName>
        <fullName evidence="1">RNase H type-1 domain-containing protein</fullName>
    </recommendedName>
</protein>
<dbReference type="HOGENOM" id="CLU_2429846_0_0_1"/>
<dbReference type="InterPro" id="IPR012337">
    <property type="entry name" value="RNaseH-like_sf"/>
</dbReference>
<dbReference type="SUPFAM" id="SSF53098">
    <property type="entry name" value="Ribonuclease H-like"/>
    <property type="match status" value="1"/>
</dbReference>
<organism>
    <name type="scientific">Solenopsis invicta</name>
    <name type="common">Red imported fire ant</name>
    <name type="synonym">Solenopsis wagneri</name>
    <dbReference type="NCBI Taxonomy" id="13686"/>
    <lineage>
        <taxon>Eukaryota</taxon>
        <taxon>Metazoa</taxon>
        <taxon>Ecdysozoa</taxon>
        <taxon>Arthropoda</taxon>
        <taxon>Hexapoda</taxon>
        <taxon>Insecta</taxon>
        <taxon>Pterygota</taxon>
        <taxon>Neoptera</taxon>
        <taxon>Endopterygota</taxon>
        <taxon>Hymenoptera</taxon>
        <taxon>Apocrita</taxon>
        <taxon>Aculeata</taxon>
        <taxon>Formicoidea</taxon>
        <taxon>Formicidae</taxon>
        <taxon>Myrmicinae</taxon>
        <taxon>Solenopsis</taxon>
    </lineage>
</organism>
<reference evidence="2" key="1">
    <citation type="journal article" date="2011" name="Proc. Natl. Acad. Sci. U.S.A.">
        <title>The genome of the fire ant Solenopsis invicta.</title>
        <authorList>
            <person name="Wurm Y."/>
            <person name="Wang J."/>
            <person name="Riba-Grognuz O."/>
            <person name="Corona M."/>
            <person name="Nygaard S."/>
            <person name="Hunt B.G."/>
            <person name="Ingram K.K."/>
            <person name="Falquet L."/>
            <person name="Nipitwattanaphon M."/>
            <person name="Gotzek D."/>
            <person name="Dijkstra M.B."/>
            <person name="Oettler J."/>
            <person name="Comtesse F."/>
            <person name="Shih C.J."/>
            <person name="Wu W.J."/>
            <person name="Yang C.C."/>
            <person name="Thomas J."/>
            <person name="Beaudoing E."/>
            <person name="Pradervand S."/>
            <person name="Flegel V."/>
            <person name="Cook E.D."/>
            <person name="Fabbretti R."/>
            <person name="Stockinger H."/>
            <person name="Long L."/>
            <person name="Farmerie W.G."/>
            <person name="Oakey J."/>
            <person name="Boomsma J.J."/>
            <person name="Pamilo P."/>
            <person name="Yi S.V."/>
            <person name="Heinze J."/>
            <person name="Goodisman M.A."/>
            <person name="Farinelli L."/>
            <person name="Harshman K."/>
            <person name="Hulo N."/>
            <person name="Cerutti L."/>
            <person name="Xenarios I."/>
            <person name="Shoemaker D."/>
            <person name="Keller L."/>
        </authorList>
    </citation>
    <scope>NUCLEOTIDE SEQUENCE [LARGE SCALE GENOMIC DNA]</scope>
</reference>
<dbReference type="PROSITE" id="PS50879">
    <property type="entry name" value="RNASE_H_1"/>
    <property type="match status" value="1"/>
</dbReference>
<name>E9IDX0_SOLIN</name>
<dbReference type="InterPro" id="IPR036397">
    <property type="entry name" value="RNaseH_sf"/>
</dbReference>
<evidence type="ECO:0000259" key="1">
    <source>
        <dbReference type="PROSITE" id="PS50879"/>
    </source>
</evidence>
<proteinExistence type="predicted"/>
<dbReference type="Gene3D" id="3.30.420.10">
    <property type="entry name" value="Ribonuclease H-like superfamily/Ribonuclease H"/>
    <property type="match status" value="1"/>
</dbReference>
<dbReference type="GO" id="GO:0003676">
    <property type="term" value="F:nucleic acid binding"/>
    <property type="evidence" value="ECO:0007669"/>
    <property type="project" value="InterPro"/>
</dbReference>
<evidence type="ECO:0000313" key="2">
    <source>
        <dbReference type="EMBL" id="EFZ21232.1"/>
    </source>
</evidence>
<accession>E9IDX0</accession>
<sequence length="91" mass="10579">MGAIGAPFDHRRSSYLKAEIKLIWIPGHIGIKSNERTDHLARKAIRDGRDTKYPIPVVEITNLWKVQMNKEMFQWSRKESAVRGASYFCDF</sequence>
<feature type="non-terminal residue" evidence="2">
    <location>
        <position position="91"/>
    </location>
</feature>